<feature type="disulfide bond" evidence="8">
    <location>
        <begin position="418"/>
        <end position="429"/>
    </location>
</feature>
<evidence type="ECO:0000256" key="5">
    <source>
        <dbReference type="ARBA" id="ARBA00023157"/>
    </source>
</evidence>
<dbReference type="SMART" id="SM00741">
    <property type="entry name" value="SapB"/>
    <property type="match status" value="4"/>
</dbReference>
<feature type="disulfide bond" evidence="8">
    <location>
        <begin position="66"/>
        <end position="141"/>
    </location>
</feature>
<feature type="disulfide bond" evidence="8">
    <location>
        <begin position="69"/>
        <end position="135"/>
    </location>
</feature>
<evidence type="ECO:0000259" key="9">
    <source>
        <dbReference type="PROSITE" id="PS50015"/>
    </source>
</evidence>
<dbReference type="GO" id="GO:0019216">
    <property type="term" value="P:regulation of lipid metabolic process"/>
    <property type="evidence" value="ECO:0007669"/>
    <property type="project" value="UniProtKB-UniRule"/>
</dbReference>
<dbReference type="FunFam" id="1.10.225.10:FF:000002">
    <property type="entry name" value="prosaposin isoform X2"/>
    <property type="match status" value="2"/>
</dbReference>
<feature type="disulfide bond" evidence="8">
    <location>
        <begin position="196"/>
        <end position="269"/>
    </location>
</feature>
<feature type="disulfide bond" evidence="8">
    <location>
        <begin position="228"/>
        <end position="239"/>
    </location>
</feature>
<dbReference type="InterPro" id="IPR051428">
    <property type="entry name" value="Sphingo_Act-Surfact_Prot"/>
</dbReference>
<keyword evidence="3 7" id="KW-0732">Signal</keyword>
<evidence type="ECO:0000313" key="12">
    <source>
        <dbReference type="Proteomes" id="UP001108240"/>
    </source>
</evidence>
<dbReference type="SUPFAM" id="SSF47862">
    <property type="entry name" value="Saposin"/>
    <property type="match status" value="4"/>
</dbReference>
<dbReference type="PROSITE" id="PS51110">
    <property type="entry name" value="SAP_A"/>
    <property type="match status" value="1"/>
</dbReference>
<dbReference type="GeneTree" id="ENSGT00940000156695"/>
<feature type="domain" description="Saposin A-type" evidence="10">
    <location>
        <begin position="466"/>
        <end position="502"/>
    </location>
</feature>
<dbReference type="GO" id="GO:0016020">
    <property type="term" value="C:membrane"/>
    <property type="evidence" value="ECO:0007669"/>
    <property type="project" value="GOC"/>
</dbReference>
<proteinExistence type="predicted"/>
<dbReference type="Pfam" id="PF02199">
    <property type="entry name" value="SapA"/>
    <property type="match status" value="1"/>
</dbReference>
<feature type="disulfide bond" evidence="8">
    <location>
        <begin position="319"/>
        <end position="330"/>
    </location>
</feature>
<keyword evidence="12" id="KW-1185">Reference proteome</keyword>
<dbReference type="Pfam" id="PF03489">
    <property type="entry name" value="SapB_2"/>
    <property type="match status" value="4"/>
</dbReference>
<dbReference type="InterPro" id="IPR007856">
    <property type="entry name" value="SapB_1"/>
</dbReference>
<dbReference type="AlphaFoldDB" id="A0A8C1C2S3"/>
<dbReference type="GO" id="GO:0005764">
    <property type="term" value="C:lysosome"/>
    <property type="evidence" value="ECO:0007669"/>
    <property type="project" value="UniProtKB-UniRule"/>
</dbReference>
<feature type="domain" description="Saposin B-type" evidence="9">
    <location>
        <begin position="192"/>
        <end position="273"/>
    </location>
</feature>
<dbReference type="PROSITE" id="PS50015">
    <property type="entry name" value="SAP_B"/>
    <property type="match status" value="4"/>
</dbReference>
<dbReference type="SMART" id="SM00162">
    <property type="entry name" value="SAPA"/>
    <property type="match status" value="1"/>
</dbReference>
<reference evidence="11" key="1">
    <citation type="submission" date="2025-08" db="UniProtKB">
        <authorList>
            <consortium name="Ensembl"/>
        </authorList>
    </citation>
    <scope>IDENTIFICATION</scope>
</reference>
<feature type="disulfide bond" evidence="8">
    <location>
        <begin position="97"/>
        <end position="109"/>
    </location>
</feature>
<dbReference type="Gene3D" id="1.10.225.10">
    <property type="entry name" value="Saposin-like"/>
    <property type="match status" value="4"/>
</dbReference>
<reference evidence="11" key="2">
    <citation type="submission" date="2025-09" db="UniProtKB">
        <authorList>
            <consortium name="Ensembl"/>
        </authorList>
    </citation>
    <scope>IDENTIFICATION</scope>
</reference>
<comment type="subcellular location">
    <subcellularLocation>
        <location evidence="1">Secreted</location>
    </subcellularLocation>
</comment>
<dbReference type="InterPro" id="IPR008139">
    <property type="entry name" value="SaposinB_dom"/>
</dbReference>
<feature type="chain" id="PRO_5039967255" description="Prosaposin" evidence="7">
    <location>
        <begin position="27"/>
        <end position="502"/>
    </location>
</feature>
<feature type="domain" description="Saposin B-type" evidence="9">
    <location>
        <begin position="62"/>
        <end position="145"/>
    </location>
</feature>
<organism evidence="11 12">
    <name type="scientific">Cyprinus carpio carpio</name>
    <dbReference type="NCBI Taxonomy" id="630221"/>
    <lineage>
        <taxon>Eukaryota</taxon>
        <taxon>Metazoa</taxon>
        <taxon>Chordata</taxon>
        <taxon>Craniata</taxon>
        <taxon>Vertebrata</taxon>
        <taxon>Euteleostomi</taxon>
        <taxon>Actinopterygii</taxon>
        <taxon>Neopterygii</taxon>
        <taxon>Teleostei</taxon>
        <taxon>Ostariophysi</taxon>
        <taxon>Cypriniformes</taxon>
        <taxon>Cyprinidae</taxon>
        <taxon>Cyprininae</taxon>
        <taxon>Cyprinus</taxon>
    </lineage>
</organism>
<evidence type="ECO:0000256" key="4">
    <source>
        <dbReference type="ARBA" id="ARBA00022737"/>
    </source>
</evidence>
<feature type="disulfide bond" evidence="8">
    <location>
        <begin position="387"/>
        <end position="460"/>
    </location>
</feature>
<comment type="function">
    <text evidence="7">Prosaposin: Behaves as a myelinotrophic and neurotrophic factor, these effects are mediated by its G-protein-coupled receptors, GPR37 and GPR37L1, undergoing ligand-mediated internalization followed by ERK phosphorylation signaling.</text>
</comment>
<accession>A0A8C1C2S3</accession>
<dbReference type="Proteomes" id="UP001108240">
    <property type="component" value="Unplaced"/>
</dbReference>
<dbReference type="Ensembl" id="ENSCCRT00000044784.2">
    <property type="protein sequence ID" value="ENSCCRP00000041312.2"/>
    <property type="gene ID" value="ENSCCRG00000021225.2"/>
</dbReference>
<dbReference type="PANTHER" id="PTHR11480:SF95">
    <property type="entry name" value="PROSAPOSIN"/>
    <property type="match status" value="1"/>
</dbReference>
<keyword evidence="4" id="KW-0677">Repeat</keyword>
<evidence type="ECO:0000256" key="1">
    <source>
        <dbReference type="ARBA" id="ARBA00004613"/>
    </source>
</evidence>
<feature type="disulfide bond" evidence="8">
    <location>
        <begin position="199"/>
        <end position="263"/>
    </location>
</feature>
<dbReference type="GO" id="GO:0007193">
    <property type="term" value="P:adenylate cyclase-inhibiting G protein-coupled receptor signaling pathway"/>
    <property type="evidence" value="ECO:0007669"/>
    <property type="project" value="UniProtKB-UniRule"/>
</dbReference>
<dbReference type="InterPro" id="IPR003119">
    <property type="entry name" value="SAP_A"/>
</dbReference>
<evidence type="ECO:0000256" key="2">
    <source>
        <dbReference type="ARBA" id="ARBA00022525"/>
    </source>
</evidence>
<dbReference type="PIRSF" id="PIRSF002431">
    <property type="entry name" value="Saposin"/>
    <property type="match status" value="1"/>
</dbReference>
<name>A0A8C1C2S3_CYPCA</name>
<feature type="disulfide bond" evidence="8">
    <location>
        <begin position="390"/>
        <end position="454"/>
    </location>
</feature>
<feature type="domain" description="Saposin B-type" evidence="9">
    <location>
        <begin position="383"/>
        <end position="464"/>
    </location>
</feature>
<evidence type="ECO:0000313" key="11">
    <source>
        <dbReference type="Ensembl" id="ENSCCRP00000041312.2"/>
    </source>
</evidence>
<keyword evidence="6" id="KW-0325">Glycoprotein</keyword>
<keyword evidence="5 8" id="KW-1015">Disulfide bond</keyword>
<evidence type="ECO:0000256" key="3">
    <source>
        <dbReference type="ARBA" id="ARBA00022729"/>
    </source>
</evidence>
<dbReference type="GO" id="GO:0006665">
    <property type="term" value="P:sphingolipid metabolic process"/>
    <property type="evidence" value="ECO:0007669"/>
    <property type="project" value="UniProtKB-UniRule"/>
</dbReference>
<dbReference type="InterPro" id="IPR021165">
    <property type="entry name" value="Saposin_chordata"/>
</dbReference>
<dbReference type="Pfam" id="PF05184">
    <property type="entry name" value="SapB_1"/>
    <property type="match status" value="2"/>
</dbReference>
<evidence type="ECO:0000259" key="10">
    <source>
        <dbReference type="PROSITE" id="PS51110"/>
    </source>
</evidence>
<dbReference type="InterPro" id="IPR008138">
    <property type="entry name" value="SapB_2"/>
</dbReference>
<keyword evidence="2" id="KW-0964">Secreted</keyword>
<dbReference type="PRINTS" id="PR01797">
    <property type="entry name" value="SAPOSIN"/>
</dbReference>
<sequence length="502" mass="55881">LRRFYTYLMYFLLFLASCGKSPVGYGAVCSRSPLLVPERQDRFPLWCRPALSKCIKPCFLQKSVPCDLCKEVLVVVEQLLKDNATESELLGYMEKACQLIPDEGMADQCKEIVDNYFPVLMDIIQGELDDPGVVCGALGLCVSQQAALAKAQLMSNEIPPVDLNQRVNPFLINIPQLLYPQEKTKETPKQTDGDVCQDCVTLISDTQEEAKANSSFINTLLARVESQCDLLGPGLSDTCKQYISQYGPLVFIQLMSMQAKDICSRAGFCPPQKKSVHMEKLMPAKSIPAVKTFPATKLETPVKAKPAKEQIVQAVEKVCDFLPSTLTAQCKDLIETYGKAIIDLLVQEADPKTICSLLGLCNGVNSFYCFILAAVMDKQRFEAGDFCDVCKMAVRYVDGILEQNATQAEIEDAVMKVCNFLPEAVRDECHQLIEQYEPLLVQLLLQTLDPDFVCMKLGACPEAVQRLLGLDQCSWGPAYWCKNVETASLCNALDHCRRHVWS</sequence>
<protein>
    <recommendedName>
        <fullName evidence="7">Prosaposin</fullName>
    </recommendedName>
</protein>
<evidence type="ECO:0000256" key="8">
    <source>
        <dbReference type="PIRSR" id="PIRSR002431-1"/>
    </source>
</evidence>
<feature type="signal peptide" evidence="7">
    <location>
        <begin position="1"/>
        <end position="26"/>
    </location>
</feature>
<feature type="domain" description="Saposin B-type" evidence="9">
    <location>
        <begin position="296"/>
        <end position="365"/>
    </location>
</feature>
<dbReference type="InterPro" id="IPR011001">
    <property type="entry name" value="Saposin-like"/>
</dbReference>
<comment type="function">
    <text evidence="7">Saposins are specific low-molecular mass non-enzymic proteins, they participate in the lysosomal degradation of sphingolipids, which takes place by the sequential action of specific hydrolases.</text>
</comment>
<dbReference type="GO" id="GO:0005576">
    <property type="term" value="C:extracellular region"/>
    <property type="evidence" value="ECO:0007669"/>
    <property type="project" value="UniProtKB-SubCell"/>
</dbReference>
<evidence type="ECO:0000256" key="7">
    <source>
        <dbReference type="PIRNR" id="PIRNR002431"/>
    </source>
</evidence>
<dbReference type="InterPro" id="IPR008373">
    <property type="entry name" value="Saposin"/>
</dbReference>
<evidence type="ECO:0000256" key="6">
    <source>
        <dbReference type="ARBA" id="ARBA00023180"/>
    </source>
</evidence>
<dbReference type="PANTHER" id="PTHR11480">
    <property type="entry name" value="SAPOSIN-RELATED"/>
    <property type="match status" value="1"/>
</dbReference>